<dbReference type="CDD" id="cd06261">
    <property type="entry name" value="TM_PBP2"/>
    <property type="match status" value="1"/>
</dbReference>
<dbReference type="PANTHER" id="PTHR43163">
    <property type="entry name" value="DIPEPTIDE TRANSPORT SYSTEM PERMEASE PROTEIN DPPB-RELATED"/>
    <property type="match status" value="1"/>
</dbReference>
<evidence type="ECO:0000256" key="7">
    <source>
        <dbReference type="RuleBase" id="RU363032"/>
    </source>
</evidence>
<accession>A0ABU5T613</accession>
<evidence type="ECO:0000256" key="1">
    <source>
        <dbReference type="ARBA" id="ARBA00004651"/>
    </source>
</evidence>
<gene>
    <name evidence="10" type="ORF">SPF06_10340</name>
</gene>
<comment type="caution">
    <text evidence="10">The sequence shown here is derived from an EMBL/GenBank/DDBJ whole genome shotgun (WGS) entry which is preliminary data.</text>
</comment>
<evidence type="ECO:0000313" key="10">
    <source>
        <dbReference type="EMBL" id="MEA5455118.1"/>
    </source>
</evidence>
<evidence type="ECO:0000313" key="11">
    <source>
        <dbReference type="Proteomes" id="UP001304769"/>
    </source>
</evidence>
<evidence type="ECO:0000256" key="4">
    <source>
        <dbReference type="ARBA" id="ARBA00022692"/>
    </source>
</evidence>
<feature type="transmembrane region" description="Helical" evidence="7">
    <location>
        <begin position="348"/>
        <end position="367"/>
    </location>
</feature>
<feature type="transmembrane region" description="Helical" evidence="7">
    <location>
        <begin position="300"/>
        <end position="321"/>
    </location>
</feature>
<evidence type="ECO:0000256" key="3">
    <source>
        <dbReference type="ARBA" id="ARBA00022475"/>
    </source>
</evidence>
<dbReference type="InterPro" id="IPR035906">
    <property type="entry name" value="MetI-like_sf"/>
</dbReference>
<feature type="transmembrane region" description="Helical" evidence="7">
    <location>
        <begin position="446"/>
        <end position="471"/>
    </location>
</feature>
<evidence type="ECO:0000256" key="8">
    <source>
        <dbReference type="SAM" id="MobiDB-lite"/>
    </source>
</evidence>
<keyword evidence="11" id="KW-1185">Reference proteome</keyword>
<feature type="transmembrane region" description="Helical" evidence="7">
    <location>
        <begin position="409"/>
        <end position="434"/>
    </location>
</feature>
<name>A0ABU5T613_9MICC</name>
<dbReference type="PROSITE" id="PS50928">
    <property type="entry name" value="ABC_TM1"/>
    <property type="match status" value="2"/>
</dbReference>
<evidence type="ECO:0000256" key="5">
    <source>
        <dbReference type="ARBA" id="ARBA00022989"/>
    </source>
</evidence>
<feature type="transmembrane region" description="Helical" evidence="7">
    <location>
        <begin position="117"/>
        <end position="142"/>
    </location>
</feature>
<keyword evidence="4 7" id="KW-0812">Transmembrane</keyword>
<dbReference type="Gene3D" id="1.10.3720.10">
    <property type="entry name" value="MetI-like"/>
    <property type="match status" value="1"/>
</dbReference>
<dbReference type="InterPro" id="IPR000515">
    <property type="entry name" value="MetI-like"/>
</dbReference>
<sequence length="628" mass="66298">MADSTQLVPILRRRAQGPQSRGRWRAWVPTASRVISAAAVIFFLGMLPWLSNRDPAVSIFRARYSEADMTPAALEAVRQQLGLHSGPFGVFFTWLGKALTGDWGVSWVSQQPVLPTVLRALGVSLSLMVFSLIVATVVAAALSITTFRRGLAGRSDRTGGGLAAAFTSMPEFLLASLLLVVFAVGLRWFPPYGWANLSDAVLPALSMGLPAGGYMGRLFSDAVASTFSEHWVATWSVAGFSKTRLVTAVIRRSLPGITPQIGLVFVGLTAAAVAVEQVFAIPGIGRTTLSAAQSQDLPMLQAGVIFLMFLAMFLGVSAGIVRRVLLGPALRTHALPTSVPKPPSPRRAWILPIASLSVIMILVLLGLPRDPYAVVWPRLAAPSWPIPLGADESGRDLLARISHGALDTVFVAIAVSILCFVLGIVIGMFPNAAAGLIEVKNALPPVIAGLIIAGILGPSAIGAALAITLAGWAPLAAHTAALVAEVRAQPYVQVAPMLGVGRARLMIRYVLPGVVGPVFRHAALRLPGIALALAALGFLGLGPRPPAPDWGLILAEGMPYIERAPLVVFVPAGALVLLSVFAVSLSSLTVDFRSGRGGIRRMRLRSSKNRGPRNTGPTPVVRSFEEIK</sequence>
<feature type="transmembrane region" description="Helical" evidence="7">
    <location>
        <begin position="261"/>
        <end position="280"/>
    </location>
</feature>
<feature type="transmembrane region" description="Helical" evidence="7">
    <location>
        <begin position="566"/>
        <end position="592"/>
    </location>
</feature>
<evidence type="ECO:0000256" key="6">
    <source>
        <dbReference type="ARBA" id="ARBA00023136"/>
    </source>
</evidence>
<feature type="transmembrane region" description="Helical" evidence="7">
    <location>
        <begin position="523"/>
        <end position="542"/>
    </location>
</feature>
<dbReference type="EMBL" id="JAYGGQ010000006">
    <property type="protein sequence ID" value="MEA5455118.1"/>
    <property type="molecule type" value="Genomic_DNA"/>
</dbReference>
<proteinExistence type="inferred from homology"/>
<keyword evidence="3" id="KW-1003">Cell membrane</keyword>
<feature type="domain" description="ABC transmembrane type-1" evidence="9">
    <location>
        <begin position="401"/>
        <end position="587"/>
    </location>
</feature>
<feature type="region of interest" description="Disordered" evidence="8">
    <location>
        <begin position="606"/>
        <end position="628"/>
    </location>
</feature>
<dbReference type="PANTHER" id="PTHR43163:SF6">
    <property type="entry name" value="DIPEPTIDE TRANSPORT SYSTEM PERMEASE PROTEIN DPPB-RELATED"/>
    <property type="match status" value="1"/>
</dbReference>
<feature type="transmembrane region" description="Helical" evidence="7">
    <location>
        <begin position="30"/>
        <end position="50"/>
    </location>
</feature>
<protein>
    <submittedName>
        <fullName evidence="10">ABC transporter permease subunit</fullName>
    </submittedName>
</protein>
<dbReference type="Pfam" id="PF00528">
    <property type="entry name" value="BPD_transp_1"/>
    <property type="match status" value="2"/>
</dbReference>
<keyword evidence="6 7" id="KW-0472">Membrane</keyword>
<evidence type="ECO:0000259" key="9">
    <source>
        <dbReference type="PROSITE" id="PS50928"/>
    </source>
</evidence>
<evidence type="ECO:0000256" key="2">
    <source>
        <dbReference type="ARBA" id="ARBA00022448"/>
    </source>
</evidence>
<feature type="transmembrane region" description="Helical" evidence="7">
    <location>
        <begin position="162"/>
        <end position="188"/>
    </location>
</feature>
<keyword evidence="2 7" id="KW-0813">Transport</keyword>
<dbReference type="RefSeq" id="WP_323278971.1">
    <property type="nucleotide sequence ID" value="NZ_JAYGGQ010000006.1"/>
</dbReference>
<feature type="domain" description="ABC transmembrane type-1" evidence="9">
    <location>
        <begin position="121"/>
        <end position="318"/>
    </location>
</feature>
<dbReference type="SUPFAM" id="SSF161098">
    <property type="entry name" value="MetI-like"/>
    <property type="match status" value="2"/>
</dbReference>
<comment type="similarity">
    <text evidence="7">Belongs to the binding-protein-dependent transport system permease family.</text>
</comment>
<keyword evidence="5 7" id="KW-1133">Transmembrane helix</keyword>
<organism evidence="10 11">
    <name type="scientific">Sinomonas terricola</name>
    <dbReference type="NCBI Taxonomy" id="3110330"/>
    <lineage>
        <taxon>Bacteria</taxon>
        <taxon>Bacillati</taxon>
        <taxon>Actinomycetota</taxon>
        <taxon>Actinomycetes</taxon>
        <taxon>Micrococcales</taxon>
        <taxon>Micrococcaceae</taxon>
        <taxon>Sinomonas</taxon>
    </lineage>
</organism>
<comment type="subcellular location">
    <subcellularLocation>
        <location evidence="1 7">Cell membrane</location>
        <topology evidence="1 7">Multi-pass membrane protein</topology>
    </subcellularLocation>
</comment>
<reference evidence="10 11" key="1">
    <citation type="submission" date="2023-12" db="EMBL/GenBank/DDBJ databases">
        <title>Sinomonas terricola sp. nov, isolated from litchi orchard soil in Guangdong, PR China.</title>
        <authorList>
            <person name="Jiaxin W."/>
            <person name="Yang Z."/>
            <person name="Honghui Z."/>
        </authorList>
    </citation>
    <scope>NUCLEOTIDE SEQUENCE [LARGE SCALE GENOMIC DNA]</scope>
    <source>
        <strain evidence="10 11">JGH33</strain>
    </source>
</reference>
<dbReference type="Proteomes" id="UP001304769">
    <property type="component" value="Unassembled WGS sequence"/>
</dbReference>